<sequence>MAIFTTGAIENRGREIKSLVVRGANVGTQAADVLLEVFHALNAADGPSVQQLYVQRLVAVGPDQLQTFDNIFSDLDAVTVRVTTSNLGADTVSVSVTARDSQRRLTGLQPSVERIIASPQLAAVRVADNNQTTGILTDNNRTTG</sequence>
<keyword evidence="2" id="KW-1185">Reference proteome</keyword>
<gene>
    <name evidence="1" type="ORF">O9H85_14315</name>
</gene>
<dbReference type="EMBL" id="JAQAGZ010000008">
    <property type="protein sequence ID" value="MCZ8513587.1"/>
    <property type="molecule type" value="Genomic_DNA"/>
</dbReference>
<reference evidence="1 2" key="1">
    <citation type="submission" date="2022-12" db="EMBL/GenBank/DDBJ databases">
        <title>Draft genome sequence of Paenibacillus sp. dW9.</title>
        <authorList>
            <person name="Choi E.-W."/>
            <person name="Kim D.-U."/>
        </authorList>
    </citation>
    <scope>NUCLEOTIDE SEQUENCE [LARGE SCALE GENOMIC DNA]</scope>
    <source>
        <strain evidence="2">dW9</strain>
    </source>
</reference>
<accession>A0ABT4Q9N2</accession>
<dbReference type="Proteomes" id="UP001527882">
    <property type="component" value="Unassembled WGS sequence"/>
</dbReference>
<organism evidence="1 2">
    <name type="scientific">Paenibacillus gyeongsangnamensis</name>
    <dbReference type="NCBI Taxonomy" id="3388067"/>
    <lineage>
        <taxon>Bacteria</taxon>
        <taxon>Bacillati</taxon>
        <taxon>Bacillota</taxon>
        <taxon>Bacilli</taxon>
        <taxon>Bacillales</taxon>
        <taxon>Paenibacillaceae</taxon>
        <taxon>Paenibacillus</taxon>
    </lineage>
</organism>
<evidence type="ECO:0000313" key="1">
    <source>
        <dbReference type="EMBL" id="MCZ8513587.1"/>
    </source>
</evidence>
<dbReference type="RefSeq" id="WP_269882103.1">
    <property type="nucleotide sequence ID" value="NZ_JAQAGZ010000008.1"/>
</dbReference>
<proteinExistence type="predicted"/>
<name>A0ABT4Q9N2_9BACL</name>
<evidence type="ECO:0000313" key="2">
    <source>
        <dbReference type="Proteomes" id="UP001527882"/>
    </source>
</evidence>
<protein>
    <submittedName>
        <fullName evidence="1">Uncharacterized protein</fullName>
    </submittedName>
</protein>
<comment type="caution">
    <text evidence="1">The sequence shown here is derived from an EMBL/GenBank/DDBJ whole genome shotgun (WGS) entry which is preliminary data.</text>
</comment>